<gene>
    <name evidence="2" type="ORF">NCAV_0111</name>
</gene>
<dbReference type="GeneID" id="41594216"/>
<dbReference type="InterPro" id="IPR015942">
    <property type="entry name" value="Asp/Glu/hydantoin_racemase"/>
</dbReference>
<dbReference type="SUPFAM" id="SSF53681">
    <property type="entry name" value="Aspartate/glutamate racemase"/>
    <property type="match status" value="2"/>
</dbReference>
<dbReference type="Proteomes" id="UP000236248">
    <property type="component" value="Chromosome NCAV"/>
</dbReference>
<keyword evidence="3" id="KW-1185">Reference proteome</keyword>
<dbReference type="PANTHER" id="PTHR21198:SF3">
    <property type="entry name" value="GLUTAMATE RACEMASE"/>
    <property type="match status" value="1"/>
</dbReference>
<dbReference type="Gene3D" id="3.40.50.1860">
    <property type="match status" value="2"/>
</dbReference>
<proteinExistence type="predicted"/>
<sequence length="264" mass="29706">MQPICVFDSGLGSISVIKVLMHELPKEHIVYFADRRNYPYGLKSREELRDIVGRGIRRLEGYDPKCIIVASITPSMLVLNDLRLVSSTLLFGVYLHYSLARAVELSSSKGIAVLASRAVVRSVDLHDTFKAYMSRASITLVDATELIDMVESSRFLQDGAEHAIADVCRRLLKDASIDSIVLGSTHLALMEDVLQSLYPNIKIMNPVMDTVARVKTYLEEHGMLSREMGKEEEEEEVRLSVLDVDKDEHLSSTLKRLGLRFRPI</sequence>
<dbReference type="Pfam" id="PF01177">
    <property type="entry name" value="Asp_Glu_race"/>
    <property type="match status" value="1"/>
</dbReference>
<dbReference type="AlphaFoldDB" id="A0A2K5ANT7"/>
<dbReference type="EMBL" id="LT981265">
    <property type="protein sequence ID" value="SPC33311.1"/>
    <property type="molecule type" value="Genomic_DNA"/>
</dbReference>
<accession>A0A2K5ANT7</accession>
<dbReference type="GO" id="GO:0008881">
    <property type="term" value="F:glutamate racemase activity"/>
    <property type="evidence" value="ECO:0007669"/>
    <property type="project" value="UniProtKB-EC"/>
</dbReference>
<dbReference type="PANTHER" id="PTHR21198">
    <property type="entry name" value="GLUTAMATE RACEMASE"/>
    <property type="match status" value="1"/>
</dbReference>
<dbReference type="InterPro" id="IPR001920">
    <property type="entry name" value="Asp/Glu_race"/>
</dbReference>
<keyword evidence="1 2" id="KW-0413">Isomerase</keyword>
<protein>
    <submittedName>
        <fullName evidence="2">Putative Glutamate racemase</fullName>
        <ecNumber evidence="2">5.1.1.3</ecNumber>
    </submittedName>
</protein>
<evidence type="ECO:0000256" key="1">
    <source>
        <dbReference type="ARBA" id="ARBA00023235"/>
    </source>
</evidence>
<organism evidence="2 3">
    <name type="scientific">Candidatus Nitrosocaldus cavascurensis</name>
    <dbReference type="NCBI Taxonomy" id="2058097"/>
    <lineage>
        <taxon>Archaea</taxon>
        <taxon>Nitrososphaerota</taxon>
        <taxon>Nitrososphaeria</taxon>
        <taxon>Candidatus Nitrosocaldales</taxon>
        <taxon>Candidatus Nitrosocaldaceae</taxon>
        <taxon>Candidatus Nitrosocaldus</taxon>
    </lineage>
</organism>
<evidence type="ECO:0000313" key="2">
    <source>
        <dbReference type="EMBL" id="SPC33311.1"/>
    </source>
</evidence>
<dbReference type="EC" id="5.1.1.3" evidence="2"/>
<name>A0A2K5ANT7_9ARCH</name>
<evidence type="ECO:0000313" key="3">
    <source>
        <dbReference type="Proteomes" id="UP000236248"/>
    </source>
</evidence>
<dbReference type="KEGG" id="ncv:NCAV_0111"/>
<reference evidence="3" key="1">
    <citation type="submission" date="2018-01" db="EMBL/GenBank/DDBJ databases">
        <authorList>
            <person name="Kerou L M."/>
        </authorList>
    </citation>
    <scope>NUCLEOTIDE SEQUENCE [LARGE SCALE GENOMIC DNA]</scope>
    <source>
        <strain evidence="3">SCU2</strain>
    </source>
</reference>
<dbReference type="RefSeq" id="WP_148695093.1">
    <property type="nucleotide sequence ID" value="NZ_LT981265.1"/>
</dbReference>